<evidence type="ECO:0000313" key="2">
    <source>
        <dbReference type="EMBL" id="THH33296.1"/>
    </source>
</evidence>
<feature type="region of interest" description="Disordered" evidence="1">
    <location>
        <begin position="92"/>
        <end position="169"/>
    </location>
</feature>
<evidence type="ECO:0008006" key="4">
    <source>
        <dbReference type="Google" id="ProtNLM"/>
    </source>
</evidence>
<feature type="compositionally biased region" description="Basic and acidic residues" evidence="1">
    <location>
        <begin position="270"/>
        <end position="294"/>
    </location>
</feature>
<accession>A0A4S4N2U8</accession>
<sequence>MVRMTAETFDALDQSEKPRMQIQFGPDKQSIIIDGASYPFQLSTDSIPHEIYLRTLQSNKPNAPLKLFANVGAKIAVQRDIRQVQEQIRGKARAAEEQRSERQVVVLEGPPPPTKVSGIKKRKEPATVRKMPATNAHRNLSAASSSLPTRVPSPRPSPPPPPPPNPALRSRIINILGHVPNPTSAIVGEYLGIGTGADRTVRQEVTAHLQHVATFAKSANNKVGSWTLFPELRSEVSKEPPTKGAPAEPKRRVASSADAKLKRPSGAPRASDHISARDERAQSLRVDTLKAQERDTDDASSPGTPNSSKAPPTRRPGSGYKAPKTGSSGDITSEGSVPPQRRPAHPDPRDVKREAGSPSLPPASRSLNMHERTPSVNSITPSSSRQSNRAKEVPVASTSRSTVSSKYDRPESPPALAASSSGTKRKKAPPPDYDDYSDRDGPSNLSFSKKRRVAEGSGTTTTTVTKVVREKERERERVREEPKERDLSLPKKPVMYADASPRAAKVNREASPPSRQLHASPARRTRSPLPDRERERERGRDKERGDRDKDRREDGDRDRPDKTRERGRERERERERDRDREDRTLSSSTSSQQRHPRTENGGGGSSQRSNGSAKPRRKSPTYTSSEDDEREPSSHDVAWTKPELGPASTPTPRMDVDVPPTPIPVPVSSPVRQKTLPKDLDQLQRMYMKKYPFYIQLYYQAKSARAALEEALEYDTPDSDLDADGDADMVLNLEQSVDLKRRLENAREELDKITALYSSLTGGEDIGKAVDIKLEVEV</sequence>
<dbReference type="EMBL" id="SGPM01000008">
    <property type="protein sequence ID" value="THH33296.1"/>
    <property type="molecule type" value="Genomic_DNA"/>
</dbReference>
<comment type="caution">
    <text evidence="2">The sequence shown here is derived from an EMBL/GenBank/DDBJ whole genome shotgun (WGS) entry which is preliminary data.</text>
</comment>
<keyword evidence="3" id="KW-1185">Reference proteome</keyword>
<proteinExistence type="predicted"/>
<feature type="compositionally biased region" description="Basic and acidic residues" evidence="1">
    <location>
        <begin position="93"/>
        <end position="102"/>
    </location>
</feature>
<feature type="compositionally biased region" description="Polar residues" evidence="1">
    <location>
        <begin position="299"/>
        <end position="310"/>
    </location>
</feature>
<feature type="compositionally biased region" description="Polar residues" evidence="1">
    <location>
        <begin position="374"/>
        <end position="387"/>
    </location>
</feature>
<organism evidence="2 3">
    <name type="scientific">Antrodiella citrinella</name>
    <dbReference type="NCBI Taxonomy" id="2447956"/>
    <lineage>
        <taxon>Eukaryota</taxon>
        <taxon>Fungi</taxon>
        <taxon>Dikarya</taxon>
        <taxon>Basidiomycota</taxon>
        <taxon>Agaricomycotina</taxon>
        <taxon>Agaricomycetes</taxon>
        <taxon>Polyporales</taxon>
        <taxon>Steccherinaceae</taxon>
        <taxon>Antrodiella</taxon>
    </lineage>
</organism>
<feature type="compositionally biased region" description="Basic and acidic residues" evidence="1">
    <location>
        <begin position="529"/>
        <end position="584"/>
    </location>
</feature>
<evidence type="ECO:0000313" key="3">
    <source>
        <dbReference type="Proteomes" id="UP000308730"/>
    </source>
</evidence>
<evidence type="ECO:0000256" key="1">
    <source>
        <dbReference type="SAM" id="MobiDB-lite"/>
    </source>
</evidence>
<feature type="compositionally biased region" description="Pro residues" evidence="1">
    <location>
        <begin position="151"/>
        <end position="166"/>
    </location>
</feature>
<feature type="region of interest" description="Disordered" evidence="1">
    <location>
        <begin position="234"/>
        <end position="657"/>
    </location>
</feature>
<gene>
    <name evidence="2" type="ORF">EUX98_g886</name>
</gene>
<feature type="compositionally biased region" description="Polar residues" evidence="1">
    <location>
        <begin position="396"/>
        <end position="405"/>
    </location>
</feature>
<dbReference type="OrthoDB" id="2587563at2759"/>
<name>A0A4S4N2U8_9APHY</name>
<feature type="compositionally biased region" description="Polar residues" evidence="1">
    <location>
        <begin position="325"/>
        <end position="335"/>
    </location>
</feature>
<feature type="compositionally biased region" description="Basic and acidic residues" evidence="1">
    <location>
        <begin position="467"/>
        <end position="489"/>
    </location>
</feature>
<dbReference type="Proteomes" id="UP000308730">
    <property type="component" value="Unassembled WGS sequence"/>
</dbReference>
<dbReference type="AlphaFoldDB" id="A0A4S4N2U8"/>
<reference evidence="2 3" key="1">
    <citation type="submission" date="2019-02" db="EMBL/GenBank/DDBJ databases">
        <title>Genome sequencing of the rare red list fungi Antrodiella citrinella (Flaviporus citrinellus).</title>
        <authorList>
            <person name="Buettner E."/>
            <person name="Kellner H."/>
        </authorList>
    </citation>
    <scope>NUCLEOTIDE SEQUENCE [LARGE SCALE GENOMIC DNA]</scope>
    <source>
        <strain evidence="2 3">DSM 108506</strain>
    </source>
</reference>
<feature type="compositionally biased region" description="Basic and acidic residues" evidence="1">
    <location>
        <begin position="344"/>
        <end position="355"/>
    </location>
</feature>
<protein>
    <recommendedName>
        <fullName evidence="4">RNA polymerase II elongation factor ELL N-terminal domain-containing protein</fullName>
    </recommendedName>
</protein>